<organism evidence="6 7">
    <name type="scientific">Silurus meridionalis</name>
    <name type="common">Southern catfish</name>
    <name type="synonym">Silurus soldatovi meridionalis</name>
    <dbReference type="NCBI Taxonomy" id="175797"/>
    <lineage>
        <taxon>Eukaryota</taxon>
        <taxon>Metazoa</taxon>
        <taxon>Chordata</taxon>
        <taxon>Craniata</taxon>
        <taxon>Vertebrata</taxon>
        <taxon>Euteleostomi</taxon>
        <taxon>Actinopterygii</taxon>
        <taxon>Neopterygii</taxon>
        <taxon>Teleostei</taxon>
        <taxon>Ostariophysi</taxon>
        <taxon>Siluriformes</taxon>
        <taxon>Siluridae</taxon>
        <taxon>Silurus</taxon>
    </lineage>
</organism>
<dbReference type="InterPro" id="IPR001841">
    <property type="entry name" value="Znf_RING"/>
</dbReference>
<sequence length="268" mass="30747">MEGNFQQRRPGHTMSVCDYSLICNFPKCRGRLSGFAWVTACSHIFCDRHGSGEFSRVPAICPACSSALSGKLDIVRTELSPSEQYKAMVLVGLRPETVLDISHRALAFWTYQVNQERLLMEYSLYRAEVQVGQMEKLMAQQNQSKEHELNAMREEIASLNKRLEEYKQKYSEVSELLVKRNRQYQKLQGLFETLRLRTVEASDKDGLNHLFPSGIIRQRSPHSTPPFIAAGPEGDKLFQSFLEPESFKSFFQFSSPPREKGHSFIKKN</sequence>
<dbReference type="AlphaFoldDB" id="A0A8T0BGU3"/>
<dbReference type="OrthoDB" id="441210at2759"/>
<evidence type="ECO:0000259" key="5">
    <source>
        <dbReference type="Pfam" id="PF14634"/>
    </source>
</evidence>
<dbReference type="GO" id="GO:0061630">
    <property type="term" value="F:ubiquitin protein ligase activity"/>
    <property type="evidence" value="ECO:0007669"/>
    <property type="project" value="InterPro"/>
</dbReference>
<keyword evidence="2" id="KW-0863">Zinc-finger</keyword>
<dbReference type="Pfam" id="PF14634">
    <property type="entry name" value="zf-RING_5"/>
    <property type="match status" value="1"/>
</dbReference>
<feature type="coiled-coil region" evidence="4">
    <location>
        <begin position="142"/>
        <end position="183"/>
    </location>
</feature>
<evidence type="ECO:0000313" key="7">
    <source>
        <dbReference type="Proteomes" id="UP000606274"/>
    </source>
</evidence>
<evidence type="ECO:0000256" key="4">
    <source>
        <dbReference type="SAM" id="Coils"/>
    </source>
</evidence>
<evidence type="ECO:0000313" key="6">
    <source>
        <dbReference type="EMBL" id="KAF7706308.1"/>
    </source>
</evidence>
<keyword evidence="1" id="KW-0479">Metal-binding</keyword>
<dbReference type="InterPro" id="IPR042448">
    <property type="entry name" value="CCNB1IP1"/>
</dbReference>
<dbReference type="GO" id="GO:0007131">
    <property type="term" value="P:reciprocal meiotic recombination"/>
    <property type="evidence" value="ECO:0007669"/>
    <property type="project" value="InterPro"/>
</dbReference>
<keyword evidence="3" id="KW-0862">Zinc</keyword>
<evidence type="ECO:0000256" key="3">
    <source>
        <dbReference type="ARBA" id="ARBA00022833"/>
    </source>
</evidence>
<reference evidence="6" key="1">
    <citation type="submission" date="2020-08" db="EMBL/GenBank/DDBJ databases">
        <title>Chromosome-level assembly of Southern catfish (Silurus meridionalis) provides insights into visual adaptation to the nocturnal and benthic lifestyles.</title>
        <authorList>
            <person name="Zhang Y."/>
            <person name="Wang D."/>
            <person name="Peng Z."/>
        </authorList>
    </citation>
    <scope>NUCLEOTIDE SEQUENCE</scope>
    <source>
        <strain evidence="6">SWU-2019-XX</strain>
        <tissue evidence="6">Muscle</tissue>
    </source>
</reference>
<name>A0A8T0BGU3_SILME</name>
<protein>
    <recommendedName>
        <fullName evidence="5">RING-type domain-containing protein</fullName>
    </recommendedName>
</protein>
<dbReference type="EMBL" id="JABFDY010000006">
    <property type="protein sequence ID" value="KAF7706308.1"/>
    <property type="molecule type" value="Genomic_DNA"/>
</dbReference>
<dbReference type="Proteomes" id="UP000606274">
    <property type="component" value="Unassembled WGS sequence"/>
</dbReference>
<keyword evidence="4" id="KW-0175">Coiled coil</keyword>
<dbReference type="PANTHER" id="PTHR14305">
    <property type="entry name" value="E3 UBIQUITIN-PROTEIN LIGASE CCNB1IP1"/>
    <property type="match status" value="1"/>
</dbReference>
<dbReference type="GO" id="GO:0000795">
    <property type="term" value="C:synaptonemal complex"/>
    <property type="evidence" value="ECO:0007669"/>
    <property type="project" value="InterPro"/>
</dbReference>
<feature type="domain" description="RING-type" evidence="5">
    <location>
        <begin position="23"/>
        <end position="65"/>
    </location>
</feature>
<gene>
    <name evidence="6" type="ORF">HF521_019562</name>
</gene>
<evidence type="ECO:0000256" key="2">
    <source>
        <dbReference type="ARBA" id="ARBA00022771"/>
    </source>
</evidence>
<evidence type="ECO:0000256" key="1">
    <source>
        <dbReference type="ARBA" id="ARBA00022723"/>
    </source>
</evidence>
<keyword evidence="7" id="KW-1185">Reference proteome</keyword>
<accession>A0A8T0BGU3</accession>
<dbReference type="PANTHER" id="PTHR14305:SF0">
    <property type="entry name" value="E3 UBIQUITIN-PROTEIN LIGASE CCNB1IP1"/>
    <property type="match status" value="1"/>
</dbReference>
<dbReference type="GO" id="GO:0008270">
    <property type="term" value="F:zinc ion binding"/>
    <property type="evidence" value="ECO:0007669"/>
    <property type="project" value="UniProtKB-KW"/>
</dbReference>
<proteinExistence type="predicted"/>
<comment type="caution">
    <text evidence="6">The sequence shown here is derived from an EMBL/GenBank/DDBJ whole genome shotgun (WGS) entry which is preliminary data.</text>
</comment>